<protein>
    <recommendedName>
        <fullName evidence="3">tRNA threonylcarbamoyladenosine biosynthesis protein TsaE</fullName>
    </recommendedName>
    <alternativeName>
        <fullName evidence="10">t(6)A37 threonylcarbamoyladenosine biosynthesis protein TsaE</fullName>
    </alternativeName>
</protein>
<evidence type="ECO:0000313" key="11">
    <source>
        <dbReference type="EMBL" id="AFZ36095.1"/>
    </source>
</evidence>
<dbReference type="InterPro" id="IPR027417">
    <property type="entry name" value="P-loop_NTPase"/>
</dbReference>
<accession>K9XU26</accession>
<dbReference type="GO" id="GO:0005524">
    <property type="term" value="F:ATP binding"/>
    <property type="evidence" value="ECO:0007669"/>
    <property type="project" value="UniProtKB-KW"/>
</dbReference>
<keyword evidence="9" id="KW-0460">Magnesium</keyword>
<evidence type="ECO:0000256" key="8">
    <source>
        <dbReference type="ARBA" id="ARBA00022840"/>
    </source>
</evidence>
<evidence type="ECO:0000256" key="7">
    <source>
        <dbReference type="ARBA" id="ARBA00022741"/>
    </source>
</evidence>
<dbReference type="GO" id="GO:0005737">
    <property type="term" value="C:cytoplasm"/>
    <property type="evidence" value="ECO:0007669"/>
    <property type="project" value="UniProtKB-SubCell"/>
</dbReference>
<keyword evidence="7" id="KW-0547">Nucleotide-binding</keyword>
<proteinExistence type="inferred from homology"/>
<dbReference type="InterPro" id="IPR003442">
    <property type="entry name" value="T6A_TsaE"/>
</dbReference>
<dbReference type="PATRIC" id="fig|111780.3.peg.2668"/>
<dbReference type="OrthoDB" id="9815896at2"/>
<keyword evidence="6" id="KW-0479">Metal-binding</keyword>
<comment type="similarity">
    <text evidence="2">Belongs to the TsaE family.</text>
</comment>
<evidence type="ECO:0000256" key="6">
    <source>
        <dbReference type="ARBA" id="ARBA00022723"/>
    </source>
</evidence>
<dbReference type="HOGENOM" id="CLU_087829_3_1_3"/>
<evidence type="ECO:0000256" key="9">
    <source>
        <dbReference type="ARBA" id="ARBA00022842"/>
    </source>
</evidence>
<dbReference type="RefSeq" id="WP_015193763.1">
    <property type="nucleotide sequence ID" value="NC_019748.1"/>
</dbReference>
<reference evidence="12" key="1">
    <citation type="journal article" date="2013" name="Proc. Natl. Acad. Sci. U.S.A.">
        <title>Improving the coverage of the cyanobacterial phylum using diversity-driven genome sequencing.</title>
        <authorList>
            <person name="Shih P.M."/>
            <person name="Wu D."/>
            <person name="Latifi A."/>
            <person name="Axen S.D."/>
            <person name="Fewer D.P."/>
            <person name="Talla E."/>
            <person name="Calteau A."/>
            <person name="Cai F."/>
            <person name="Tandeau de Marsac N."/>
            <person name="Rippka R."/>
            <person name="Herdman M."/>
            <person name="Sivonen K."/>
            <person name="Coursin T."/>
            <person name="Laurent T."/>
            <person name="Goodwin L."/>
            <person name="Nolan M."/>
            <person name="Davenport K.W."/>
            <person name="Han C.S."/>
            <person name="Rubin E.M."/>
            <person name="Eisen J.A."/>
            <person name="Woyke T."/>
            <person name="Gugger M."/>
            <person name="Kerfeld C.A."/>
        </authorList>
    </citation>
    <scope>NUCLEOTIDE SEQUENCE [LARGE SCALE GENOMIC DNA]</scope>
    <source>
        <strain evidence="12">ATCC 29371 / PCC 7437</strain>
    </source>
</reference>
<dbReference type="PANTHER" id="PTHR33540:SF2">
    <property type="entry name" value="TRNA THREONYLCARBAMOYLADENOSINE BIOSYNTHESIS PROTEIN TSAE"/>
    <property type="match status" value="1"/>
</dbReference>
<name>K9XU26_STAC7</name>
<dbReference type="KEGG" id="scs:Sta7437_2564"/>
<dbReference type="Pfam" id="PF02367">
    <property type="entry name" value="TsaE"/>
    <property type="match status" value="1"/>
</dbReference>
<dbReference type="STRING" id="111780.Sta7437_2564"/>
<dbReference type="GO" id="GO:0046872">
    <property type="term" value="F:metal ion binding"/>
    <property type="evidence" value="ECO:0007669"/>
    <property type="project" value="UniProtKB-KW"/>
</dbReference>
<evidence type="ECO:0000256" key="3">
    <source>
        <dbReference type="ARBA" id="ARBA00019010"/>
    </source>
</evidence>
<dbReference type="EMBL" id="CP003653">
    <property type="protein sequence ID" value="AFZ36095.1"/>
    <property type="molecule type" value="Genomic_DNA"/>
</dbReference>
<organism evidence="11 12">
    <name type="scientific">Stanieria cyanosphaera (strain ATCC 29371 / PCC 7437)</name>
    <dbReference type="NCBI Taxonomy" id="111780"/>
    <lineage>
        <taxon>Bacteria</taxon>
        <taxon>Bacillati</taxon>
        <taxon>Cyanobacteriota</taxon>
        <taxon>Cyanophyceae</taxon>
        <taxon>Pleurocapsales</taxon>
        <taxon>Dermocarpellaceae</taxon>
        <taxon>Stanieria</taxon>
    </lineage>
</organism>
<evidence type="ECO:0000256" key="10">
    <source>
        <dbReference type="ARBA" id="ARBA00032441"/>
    </source>
</evidence>
<sequence length="157" mass="17537">MIINLPNFHKTQDLGILLGQFLPAGTTILLQGEIGAGKTTLIQGIGKGLKIETSIVSPTFTLVNEYHEGRLPLYHLDLYRLQPTEVAAIYPETYWEGIEVPLGITAIEWAQHLPYQPASYLEINLSYTANQTRQAEIFARGEVQLALNFLEQLQTEA</sequence>
<dbReference type="PANTHER" id="PTHR33540">
    <property type="entry name" value="TRNA THREONYLCARBAMOYLADENOSINE BIOSYNTHESIS PROTEIN TSAE"/>
    <property type="match status" value="1"/>
</dbReference>
<keyword evidence="8" id="KW-0067">ATP-binding</keyword>
<dbReference type="NCBIfam" id="TIGR00150">
    <property type="entry name" value="T6A_YjeE"/>
    <property type="match status" value="1"/>
</dbReference>
<evidence type="ECO:0000256" key="5">
    <source>
        <dbReference type="ARBA" id="ARBA00022694"/>
    </source>
</evidence>
<dbReference type="Gene3D" id="3.40.50.300">
    <property type="entry name" value="P-loop containing nucleotide triphosphate hydrolases"/>
    <property type="match status" value="1"/>
</dbReference>
<dbReference type="SUPFAM" id="SSF52540">
    <property type="entry name" value="P-loop containing nucleoside triphosphate hydrolases"/>
    <property type="match status" value="1"/>
</dbReference>
<gene>
    <name evidence="11" type="ordered locus">Sta7437_2564</name>
</gene>
<keyword evidence="4" id="KW-0963">Cytoplasm</keyword>
<dbReference type="Proteomes" id="UP000010473">
    <property type="component" value="Chromosome"/>
</dbReference>
<evidence type="ECO:0000313" key="12">
    <source>
        <dbReference type="Proteomes" id="UP000010473"/>
    </source>
</evidence>
<keyword evidence="5" id="KW-0819">tRNA processing</keyword>
<evidence type="ECO:0000256" key="2">
    <source>
        <dbReference type="ARBA" id="ARBA00007599"/>
    </source>
</evidence>
<dbReference type="eggNOG" id="COG0802">
    <property type="taxonomic scope" value="Bacteria"/>
</dbReference>
<evidence type="ECO:0000256" key="1">
    <source>
        <dbReference type="ARBA" id="ARBA00004496"/>
    </source>
</evidence>
<keyword evidence="12" id="KW-1185">Reference proteome</keyword>
<evidence type="ECO:0000256" key="4">
    <source>
        <dbReference type="ARBA" id="ARBA00022490"/>
    </source>
</evidence>
<dbReference type="GO" id="GO:0002949">
    <property type="term" value="P:tRNA threonylcarbamoyladenosine modification"/>
    <property type="evidence" value="ECO:0007669"/>
    <property type="project" value="InterPro"/>
</dbReference>
<comment type="subcellular location">
    <subcellularLocation>
        <location evidence="1">Cytoplasm</location>
    </subcellularLocation>
</comment>
<dbReference type="AlphaFoldDB" id="K9XU26"/>